<evidence type="ECO:0000259" key="1">
    <source>
        <dbReference type="Pfam" id="PF01909"/>
    </source>
</evidence>
<dbReference type="SUPFAM" id="SSF81301">
    <property type="entry name" value="Nucleotidyltransferase"/>
    <property type="match status" value="1"/>
</dbReference>
<organism evidence="3 5">
    <name type="scientific">Thermoproteota archaeon</name>
    <dbReference type="NCBI Taxonomy" id="2056631"/>
    <lineage>
        <taxon>Archaea</taxon>
        <taxon>Thermoproteota</taxon>
    </lineage>
</organism>
<gene>
    <name evidence="3" type="ORF">DSO09_00915</name>
    <name evidence="2" type="ORF">EF809_01500</name>
</gene>
<proteinExistence type="predicted"/>
<reference evidence="2 4" key="2">
    <citation type="journal article" date="2019" name="Nat. Microbiol.">
        <title>Wide diversity of methane and short-chain alkane metabolisms in uncultured archaea.</title>
        <authorList>
            <person name="Borrel G."/>
            <person name="Adam P.S."/>
            <person name="McKay L.J."/>
            <person name="Chen L.X."/>
            <person name="Sierra-Garcia I.N."/>
            <person name="Sieber C.M."/>
            <person name="Letourneur Q."/>
            <person name="Ghozlane A."/>
            <person name="Andersen G.L."/>
            <person name="Li W.J."/>
            <person name="Hallam S.J."/>
            <person name="Muyzer G."/>
            <person name="de Oliveira V.M."/>
            <person name="Inskeep W.P."/>
            <person name="Banfield J.F."/>
            <person name="Gribaldo S."/>
        </authorList>
    </citation>
    <scope>NUCLEOTIDE SEQUENCE [LARGE SCALE GENOMIC DNA]</scope>
    <source>
        <strain evidence="2">Verst-YHS</strain>
    </source>
</reference>
<dbReference type="InterPro" id="IPR043519">
    <property type="entry name" value="NT_sf"/>
</dbReference>
<sequence>MQEDIGEKIKLFLNELSKKIKIDEVYIFGSRVRGDWLKNSDIDLIIISEDFNEIPYIKRLDIMEKIQWEMKIRPHIEVIPLTRKEFNEKIKTSAILMNASKYFKKFYK</sequence>
<evidence type="ECO:0000313" key="3">
    <source>
        <dbReference type="EMBL" id="TDA40303.1"/>
    </source>
</evidence>
<dbReference type="EMBL" id="QNVI01000011">
    <property type="protein sequence ID" value="TDA40303.1"/>
    <property type="molecule type" value="Genomic_DNA"/>
</dbReference>
<dbReference type="AlphaFoldDB" id="A0A523BHA0"/>
<reference evidence="3 5" key="1">
    <citation type="journal article" date="2019" name="Nat. Microbiol.">
        <title>Expanding anaerobic alkane metabolism in the domain of Archaea.</title>
        <authorList>
            <person name="Wang Y."/>
            <person name="Wegener G."/>
            <person name="Hou J."/>
            <person name="Wang F."/>
            <person name="Xiao X."/>
        </authorList>
    </citation>
    <scope>NUCLEOTIDE SEQUENCE [LARGE SCALE GENOMIC DNA]</scope>
    <source>
        <strain evidence="3">WYZ-LMO11</strain>
    </source>
</reference>
<evidence type="ECO:0000313" key="2">
    <source>
        <dbReference type="EMBL" id="RZN57096.1"/>
    </source>
</evidence>
<dbReference type="EMBL" id="RXIH01000012">
    <property type="protein sequence ID" value="RZN57096.1"/>
    <property type="molecule type" value="Genomic_DNA"/>
</dbReference>
<dbReference type="GO" id="GO:0016779">
    <property type="term" value="F:nucleotidyltransferase activity"/>
    <property type="evidence" value="ECO:0007669"/>
    <property type="project" value="InterPro"/>
</dbReference>
<dbReference type="Proteomes" id="UP000317265">
    <property type="component" value="Unassembled WGS sequence"/>
</dbReference>
<evidence type="ECO:0000313" key="5">
    <source>
        <dbReference type="Proteomes" id="UP000317265"/>
    </source>
</evidence>
<dbReference type="CDD" id="cd05403">
    <property type="entry name" value="NT_KNTase_like"/>
    <property type="match status" value="1"/>
</dbReference>
<protein>
    <submittedName>
        <fullName evidence="3">Nucleotidyltransferase domain-containing protein</fullName>
    </submittedName>
</protein>
<comment type="caution">
    <text evidence="3">The sequence shown here is derived from an EMBL/GenBank/DDBJ whole genome shotgun (WGS) entry which is preliminary data.</text>
</comment>
<accession>A0A523BHA0</accession>
<keyword evidence="3" id="KW-0808">Transferase</keyword>
<dbReference type="InterPro" id="IPR002934">
    <property type="entry name" value="Polymerase_NTP_transf_dom"/>
</dbReference>
<dbReference type="Gene3D" id="3.30.460.10">
    <property type="entry name" value="Beta Polymerase, domain 2"/>
    <property type="match status" value="1"/>
</dbReference>
<dbReference type="Pfam" id="PF01909">
    <property type="entry name" value="NTP_transf_2"/>
    <property type="match status" value="1"/>
</dbReference>
<evidence type="ECO:0000313" key="4">
    <source>
        <dbReference type="Proteomes" id="UP000316080"/>
    </source>
</evidence>
<feature type="domain" description="Polymerase nucleotidyl transferase" evidence="1">
    <location>
        <begin position="10"/>
        <end position="90"/>
    </location>
</feature>
<dbReference type="PANTHER" id="PTHR43449:SF1">
    <property type="entry name" value="POLYMERASE BETA NUCLEOTIDYLTRANSFERASE DOMAIN-CONTAINING PROTEIN"/>
    <property type="match status" value="1"/>
</dbReference>
<name>A0A523BHA0_9CREN</name>
<dbReference type="PANTHER" id="PTHR43449">
    <property type="entry name" value="NUCLEOTIDYLTRANSFERASE"/>
    <property type="match status" value="1"/>
</dbReference>
<dbReference type="Proteomes" id="UP000316080">
    <property type="component" value="Unassembled WGS sequence"/>
</dbReference>